<keyword evidence="3" id="KW-0597">Phosphoprotein</keyword>
<evidence type="ECO:0000256" key="1">
    <source>
        <dbReference type="ARBA" id="ARBA00004123"/>
    </source>
</evidence>
<feature type="domain" description="Sas10 C-terminal" evidence="7">
    <location>
        <begin position="584"/>
        <end position="656"/>
    </location>
</feature>
<sequence length="658" mass="74590">MGKVGKGRNKDIGSNPKKRTRHEKGVMEDDMDDEIDVFHKQRDIIPLDINGDIDTSDEDNEQPVFDFENDDDDDDDDGDEGEEEEDDDDDAPLTGLGRKILRTQNFLRQKLGGVEDDDVPEEKEEDEDEIIWDNKYGAENIDYDPENSDDNEDLILEEQEVKRMLAERAKKLEPRDFGFEDSDEDEDISSKAIVKKSSEHKGDEETLEFDKDLNSVSLEEQMDVLDRNAPELVDLLADLSDAVDQLENNVNPLLNKAKGKSDVTKGGIRYLEVKQHLLLLYCQAISFYLVLRSEGHQVHDHPVQGRLVEIKTMLENMKELDGNLPLDIEELLNEYNGKDESGPKLVKESALLTFAPQKHYRQLPRSKAEKLVETVDLSMDNKNKEGKRKRETEKVGLQSVEMLKVRAALEEKLKQKGTFSSVETKAGITQKHPSRPVNKLLQTFDDFGDEITAKGNGHANSLRSSISQHLQLKGKKSKVNPGDEDITRRDDIGERRRKHELRVLAQAGVNSMDEVGDELKDGKDMGDDESMDVDNIDEDEAEGSEDDFYKLAKSQRAAKQSAKEMLYPSRIPAVPSVAQTEIVDGKRQINRQIEKNRGLTRSRNKLIKNPRKKYRLNHKKAVERRKGQVRDVKLASGPYGGEVSGINAGVSRSIRFKS</sequence>
<feature type="region of interest" description="Disordered" evidence="6">
    <location>
        <begin position="1"/>
        <end position="150"/>
    </location>
</feature>
<dbReference type="GO" id="GO:0032040">
    <property type="term" value="C:small-subunit processome"/>
    <property type="evidence" value="ECO:0007669"/>
    <property type="project" value="TreeGrafter"/>
</dbReference>
<feature type="compositionally biased region" description="Acidic residues" evidence="6">
    <location>
        <begin position="141"/>
        <end position="150"/>
    </location>
</feature>
<evidence type="ECO:0000256" key="5">
    <source>
        <dbReference type="SAM" id="Coils"/>
    </source>
</evidence>
<keyword evidence="5" id="KW-0175">Coiled coil</keyword>
<comment type="caution">
    <text evidence="8">The sequence shown here is derived from an EMBL/GenBank/DDBJ whole genome shotgun (WGS) entry which is preliminary data.</text>
</comment>
<name>A0A7J7MIP7_9MAGN</name>
<gene>
    <name evidence="8" type="ORF">GIB67_000538</name>
</gene>
<dbReference type="AlphaFoldDB" id="A0A7J7MIP7"/>
<dbReference type="Pfam" id="PF04000">
    <property type="entry name" value="Sas10_Utp3"/>
    <property type="match status" value="1"/>
</dbReference>
<comment type="subcellular location">
    <subcellularLocation>
        <location evidence="1">Nucleus</location>
    </subcellularLocation>
</comment>
<dbReference type="InterPro" id="IPR007146">
    <property type="entry name" value="Sas10/Utp3/C1D"/>
</dbReference>
<feature type="compositionally biased region" description="Acidic residues" evidence="6">
    <location>
        <begin position="54"/>
        <end position="91"/>
    </location>
</feature>
<feature type="compositionally biased region" description="Acidic residues" evidence="6">
    <location>
        <begin position="114"/>
        <end position="131"/>
    </location>
</feature>
<dbReference type="InterPro" id="IPR018972">
    <property type="entry name" value="Sas10_C_dom"/>
</dbReference>
<evidence type="ECO:0000256" key="2">
    <source>
        <dbReference type="ARBA" id="ARBA00010979"/>
    </source>
</evidence>
<accession>A0A7J7MIP7</accession>
<evidence type="ECO:0000256" key="3">
    <source>
        <dbReference type="ARBA" id="ARBA00022553"/>
    </source>
</evidence>
<keyword evidence="9" id="KW-1185">Reference proteome</keyword>
<evidence type="ECO:0000259" key="7">
    <source>
        <dbReference type="Pfam" id="PF09368"/>
    </source>
</evidence>
<dbReference type="OrthoDB" id="1924577at2759"/>
<reference evidence="8 9" key="1">
    <citation type="journal article" date="2020" name="IScience">
        <title>Genome Sequencing of the Endangered Kingdonia uniflora (Circaeasteraceae, Ranunculales) Reveals Potential Mechanisms of Evolutionary Specialization.</title>
        <authorList>
            <person name="Sun Y."/>
            <person name="Deng T."/>
            <person name="Zhang A."/>
            <person name="Moore M.J."/>
            <person name="Landis J.B."/>
            <person name="Lin N."/>
            <person name="Zhang H."/>
            <person name="Zhang X."/>
            <person name="Huang J."/>
            <person name="Zhang X."/>
            <person name="Sun H."/>
            <person name="Wang H."/>
        </authorList>
    </citation>
    <scope>NUCLEOTIDE SEQUENCE [LARGE SCALE GENOMIC DNA]</scope>
    <source>
        <strain evidence="8">TB1705</strain>
        <tissue evidence="8">Leaf</tissue>
    </source>
</reference>
<feature type="compositionally biased region" description="Basic and acidic residues" evidence="6">
    <location>
        <begin position="36"/>
        <end position="45"/>
    </location>
</feature>
<dbReference type="EMBL" id="JACGCM010001471">
    <property type="protein sequence ID" value="KAF6154654.1"/>
    <property type="molecule type" value="Genomic_DNA"/>
</dbReference>
<dbReference type="GO" id="GO:0000462">
    <property type="term" value="P:maturation of SSU-rRNA from tricistronic rRNA transcript (SSU-rRNA, 5.8S rRNA, LSU-rRNA)"/>
    <property type="evidence" value="ECO:0007669"/>
    <property type="project" value="TreeGrafter"/>
</dbReference>
<evidence type="ECO:0000256" key="6">
    <source>
        <dbReference type="SAM" id="MobiDB-lite"/>
    </source>
</evidence>
<dbReference type="PANTHER" id="PTHR13237">
    <property type="entry name" value="SOMETHING ABOUT SILENCING PROTEIN 10-RELATED"/>
    <property type="match status" value="1"/>
</dbReference>
<dbReference type="PANTHER" id="PTHR13237:SF8">
    <property type="entry name" value="SOMETHING ABOUT SILENCING PROTEIN 10"/>
    <property type="match status" value="1"/>
</dbReference>
<protein>
    <recommendedName>
        <fullName evidence="7">Sas10 C-terminal domain-containing protein</fullName>
    </recommendedName>
</protein>
<organism evidence="8 9">
    <name type="scientific">Kingdonia uniflora</name>
    <dbReference type="NCBI Taxonomy" id="39325"/>
    <lineage>
        <taxon>Eukaryota</taxon>
        <taxon>Viridiplantae</taxon>
        <taxon>Streptophyta</taxon>
        <taxon>Embryophyta</taxon>
        <taxon>Tracheophyta</taxon>
        <taxon>Spermatophyta</taxon>
        <taxon>Magnoliopsida</taxon>
        <taxon>Ranunculales</taxon>
        <taxon>Circaeasteraceae</taxon>
        <taxon>Kingdonia</taxon>
    </lineage>
</organism>
<evidence type="ECO:0000313" key="9">
    <source>
        <dbReference type="Proteomes" id="UP000541444"/>
    </source>
</evidence>
<evidence type="ECO:0000313" key="8">
    <source>
        <dbReference type="EMBL" id="KAF6154654.1"/>
    </source>
</evidence>
<evidence type="ECO:0000256" key="4">
    <source>
        <dbReference type="ARBA" id="ARBA00023242"/>
    </source>
</evidence>
<comment type="similarity">
    <text evidence="2">Belongs to the SAS10 family.</text>
</comment>
<dbReference type="Proteomes" id="UP000541444">
    <property type="component" value="Unassembled WGS sequence"/>
</dbReference>
<keyword evidence="4" id="KW-0539">Nucleus</keyword>
<feature type="coiled-coil region" evidence="5">
    <location>
        <begin position="229"/>
        <end position="256"/>
    </location>
</feature>
<proteinExistence type="inferred from homology"/>
<dbReference type="Pfam" id="PF09368">
    <property type="entry name" value="Sas10"/>
    <property type="match status" value="1"/>
</dbReference>